<feature type="transmembrane region" description="Helical" evidence="1">
    <location>
        <begin position="366"/>
        <end position="388"/>
    </location>
</feature>
<dbReference type="Proteomes" id="UP000588068">
    <property type="component" value="Unassembled WGS sequence"/>
</dbReference>
<keyword evidence="1" id="KW-0812">Transmembrane</keyword>
<evidence type="ECO:0000256" key="1">
    <source>
        <dbReference type="SAM" id="Phobius"/>
    </source>
</evidence>
<dbReference type="Pfam" id="PF03929">
    <property type="entry name" value="PepSY_TM"/>
    <property type="match status" value="1"/>
</dbReference>
<sequence>MKLSLPAGLVRQSLAGHSWLGVLTGALMYLICLSGTIAVFYQELERWEQPQIAESLGYDAATLERAYAQVPASDITHHMFISLPTEEIPRTSISTEKTGWFVNTDGSLGQEVKHEWTHLIINLHLYLHLPETFGLILVGVLGALLCGLIVSGILAHPRIFKDAFALRLGGSRLLEQADIHNRLSVWSLPFQLMIAITGAFFGLAQLMVLLLSYVYTDGDTEALMARVYGAEPKLEQAAQPLAIGKALAAMKTIAPGATPFYITVEEADVPEKRFMIVGAEHPGRLIYAEQYRFDSAGNYLDNVGFSDGETGQQAIFSVYRLHFGHFASFSVKVLYGVLGLAMTIVCVTGFNIWLARRKHRDHWNNLWAGFVWGTVPALALSGIAQVIFGTAATAVLWIGIAAATALAQWWNDERLAKQRFEFAATGSIVVLIVAYTVKFGAAAFSSLALTVNATLAAIAITFAYAATRRGRLISASRSTPADLSEGRT</sequence>
<evidence type="ECO:0000313" key="2">
    <source>
        <dbReference type="EMBL" id="MBB6095554.1"/>
    </source>
</evidence>
<feature type="transmembrane region" description="Helical" evidence="1">
    <location>
        <begin position="447"/>
        <end position="467"/>
    </location>
</feature>
<feature type="transmembrane region" description="Helical" evidence="1">
    <location>
        <begin position="20"/>
        <end position="41"/>
    </location>
</feature>
<feature type="transmembrane region" description="Helical" evidence="1">
    <location>
        <begin position="394"/>
        <end position="410"/>
    </location>
</feature>
<dbReference type="RefSeq" id="WP_184334910.1">
    <property type="nucleotide sequence ID" value="NZ_JACHHZ010000005.1"/>
</dbReference>
<dbReference type="PANTHER" id="PTHR34219">
    <property type="entry name" value="IRON-REGULATED INNER MEMBRANE PROTEIN-RELATED"/>
    <property type="match status" value="1"/>
</dbReference>
<dbReference type="EMBL" id="JACHHZ010000005">
    <property type="protein sequence ID" value="MBB6095554.1"/>
    <property type="molecule type" value="Genomic_DNA"/>
</dbReference>
<feature type="transmembrane region" description="Helical" evidence="1">
    <location>
        <begin position="133"/>
        <end position="155"/>
    </location>
</feature>
<reference evidence="2 3" key="1">
    <citation type="submission" date="2020-08" db="EMBL/GenBank/DDBJ databases">
        <title>Genomic Encyclopedia of Type Strains, Phase IV (KMG-IV): sequencing the most valuable type-strain genomes for metagenomic binning, comparative biology and taxonomic classification.</title>
        <authorList>
            <person name="Goeker M."/>
        </authorList>
    </citation>
    <scope>NUCLEOTIDE SEQUENCE [LARGE SCALE GENOMIC DNA]</scope>
    <source>
        <strain evidence="2 3">DSM 26723</strain>
    </source>
</reference>
<evidence type="ECO:0000313" key="3">
    <source>
        <dbReference type="Proteomes" id="UP000588068"/>
    </source>
</evidence>
<keyword evidence="1" id="KW-1133">Transmembrane helix</keyword>
<keyword evidence="1" id="KW-0472">Membrane</keyword>
<comment type="caution">
    <text evidence="2">The sequence shown here is derived from an EMBL/GenBank/DDBJ whole genome shotgun (WGS) entry which is preliminary data.</text>
</comment>
<organism evidence="2 3">
    <name type="scientific">Povalibacter uvarum</name>
    <dbReference type="NCBI Taxonomy" id="732238"/>
    <lineage>
        <taxon>Bacteria</taxon>
        <taxon>Pseudomonadati</taxon>
        <taxon>Pseudomonadota</taxon>
        <taxon>Gammaproteobacteria</taxon>
        <taxon>Steroidobacterales</taxon>
        <taxon>Steroidobacteraceae</taxon>
        <taxon>Povalibacter</taxon>
    </lineage>
</organism>
<dbReference type="AlphaFoldDB" id="A0A841HSC5"/>
<feature type="transmembrane region" description="Helical" evidence="1">
    <location>
        <begin position="192"/>
        <end position="215"/>
    </location>
</feature>
<dbReference type="PANTHER" id="PTHR34219:SF3">
    <property type="entry name" value="BLL7967 PROTEIN"/>
    <property type="match status" value="1"/>
</dbReference>
<accession>A0A841HSC5</accession>
<gene>
    <name evidence="2" type="ORF">HNQ60_004444</name>
</gene>
<protein>
    <submittedName>
        <fullName evidence="2">Putative iron-regulated membrane protein</fullName>
    </submittedName>
</protein>
<feature type="transmembrane region" description="Helical" evidence="1">
    <location>
        <begin position="333"/>
        <end position="354"/>
    </location>
</feature>
<feature type="transmembrane region" description="Helical" evidence="1">
    <location>
        <begin position="422"/>
        <end position="441"/>
    </location>
</feature>
<keyword evidence="3" id="KW-1185">Reference proteome</keyword>
<name>A0A841HSC5_9GAMM</name>
<dbReference type="InterPro" id="IPR005625">
    <property type="entry name" value="PepSY-ass_TM"/>
</dbReference>
<proteinExistence type="predicted"/>